<keyword evidence="4" id="KW-0812">Transmembrane</keyword>
<dbReference type="Proteomes" id="UP000289708">
    <property type="component" value="Unassembled WGS sequence"/>
</dbReference>
<dbReference type="PROSITE" id="PS50885">
    <property type="entry name" value="HAMP"/>
    <property type="match status" value="1"/>
</dbReference>
<evidence type="ECO:0000256" key="3">
    <source>
        <dbReference type="PROSITE-ProRule" id="PRU00284"/>
    </source>
</evidence>
<dbReference type="OrthoDB" id="3289104at2"/>
<feature type="domain" description="Methyl-accepting transducer" evidence="5">
    <location>
        <begin position="305"/>
        <end position="541"/>
    </location>
</feature>
<dbReference type="InterPro" id="IPR024478">
    <property type="entry name" value="HlyB_4HB_MCP"/>
</dbReference>
<dbReference type="CDD" id="cd06225">
    <property type="entry name" value="HAMP"/>
    <property type="match status" value="1"/>
</dbReference>
<gene>
    <name evidence="7" type="ORF">EK403_10555</name>
</gene>
<dbReference type="PANTHER" id="PTHR32089">
    <property type="entry name" value="METHYL-ACCEPTING CHEMOTAXIS PROTEIN MCPB"/>
    <property type="match status" value="1"/>
</dbReference>
<reference evidence="7 8" key="1">
    <citation type="submission" date="2018-12" db="EMBL/GenBank/DDBJ databases">
        <title>bacterium Hansschlegelia zhihuaiae S113.</title>
        <authorList>
            <person name="He J."/>
        </authorList>
    </citation>
    <scope>NUCLEOTIDE SEQUENCE [LARGE SCALE GENOMIC DNA]</scope>
    <source>
        <strain evidence="7 8">S 113</strain>
    </source>
</reference>
<dbReference type="PROSITE" id="PS50111">
    <property type="entry name" value="CHEMOTAXIS_TRANSDUC_2"/>
    <property type="match status" value="1"/>
</dbReference>
<evidence type="ECO:0000256" key="4">
    <source>
        <dbReference type="SAM" id="Phobius"/>
    </source>
</evidence>
<dbReference type="InterPro" id="IPR003660">
    <property type="entry name" value="HAMP_dom"/>
</dbReference>
<feature type="transmembrane region" description="Helical" evidence="4">
    <location>
        <begin position="188"/>
        <end position="211"/>
    </location>
</feature>
<dbReference type="GO" id="GO:0004888">
    <property type="term" value="F:transmembrane signaling receptor activity"/>
    <property type="evidence" value="ECO:0007669"/>
    <property type="project" value="InterPro"/>
</dbReference>
<dbReference type="InterPro" id="IPR004089">
    <property type="entry name" value="MCPsignal_dom"/>
</dbReference>
<dbReference type="SMART" id="SM00283">
    <property type="entry name" value="MA"/>
    <property type="match status" value="1"/>
</dbReference>
<dbReference type="Pfam" id="PF00672">
    <property type="entry name" value="HAMP"/>
    <property type="match status" value="1"/>
</dbReference>
<organism evidence="7 8">
    <name type="scientific">Hansschlegelia zhihuaiae</name>
    <dbReference type="NCBI Taxonomy" id="405005"/>
    <lineage>
        <taxon>Bacteria</taxon>
        <taxon>Pseudomonadati</taxon>
        <taxon>Pseudomonadota</taxon>
        <taxon>Alphaproteobacteria</taxon>
        <taxon>Hyphomicrobiales</taxon>
        <taxon>Methylopilaceae</taxon>
        <taxon>Hansschlegelia</taxon>
    </lineage>
</organism>
<dbReference type="SUPFAM" id="SSF58104">
    <property type="entry name" value="Methyl-accepting chemotaxis protein (MCP) signaling domain"/>
    <property type="match status" value="1"/>
</dbReference>
<dbReference type="InterPro" id="IPR004090">
    <property type="entry name" value="Chemotax_Me-accpt_rcpt"/>
</dbReference>
<dbReference type="Pfam" id="PF12729">
    <property type="entry name" value="4HB_MCP_1"/>
    <property type="match status" value="1"/>
</dbReference>
<name>A0A4V1KJ93_9HYPH</name>
<accession>A0A4V1KJ93</accession>
<comment type="caution">
    <text evidence="7">The sequence shown here is derived from an EMBL/GenBank/DDBJ whole genome shotgun (WGS) entry which is preliminary data.</text>
</comment>
<evidence type="ECO:0000259" key="5">
    <source>
        <dbReference type="PROSITE" id="PS50111"/>
    </source>
</evidence>
<dbReference type="PRINTS" id="PR00260">
    <property type="entry name" value="CHEMTRNSDUCR"/>
</dbReference>
<dbReference type="Gene3D" id="1.10.287.950">
    <property type="entry name" value="Methyl-accepting chemotaxis protein"/>
    <property type="match status" value="1"/>
</dbReference>
<dbReference type="PANTHER" id="PTHR32089:SF112">
    <property type="entry name" value="LYSOZYME-LIKE PROTEIN-RELATED"/>
    <property type="match status" value="1"/>
</dbReference>
<dbReference type="EMBL" id="RYFI01000009">
    <property type="protein sequence ID" value="RXF73392.1"/>
    <property type="molecule type" value="Genomic_DNA"/>
</dbReference>
<protein>
    <submittedName>
        <fullName evidence="7">HAMP domain-containing protein</fullName>
    </submittedName>
</protein>
<keyword evidence="1 3" id="KW-0807">Transducer</keyword>
<keyword evidence="8" id="KW-1185">Reference proteome</keyword>
<proteinExistence type="inferred from homology"/>
<dbReference type="GO" id="GO:0006935">
    <property type="term" value="P:chemotaxis"/>
    <property type="evidence" value="ECO:0007669"/>
    <property type="project" value="InterPro"/>
</dbReference>
<dbReference type="Pfam" id="PF00015">
    <property type="entry name" value="MCPsignal"/>
    <property type="match status" value="1"/>
</dbReference>
<evidence type="ECO:0000256" key="2">
    <source>
        <dbReference type="ARBA" id="ARBA00029447"/>
    </source>
</evidence>
<keyword evidence="4" id="KW-1133">Transmembrane helix</keyword>
<feature type="domain" description="HAMP" evidence="6">
    <location>
        <begin position="211"/>
        <end position="264"/>
    </location>
</feature>
<sequence>MFGLSLRAALTALSGLSLALAIGLGIIALKSLDAVNDGAQTLYADVLSRVSSANAMSVAFSNLRISEAEHVASQDIGAKNAAKGSIVAAKAAFRGSLETYRAAAGADEEQAAIADDIAAAFDKYETLDETFVEYSSTYREIDASQIFSSEMKGPYMAISDRLRDLVATSAKAADAAHASNLATFETSWRLVAGFMICALIVSAASAAFALFGVSRPLGGLRDAMARIAGGDLEAEIPFTGQRHEIGAMANAVEVFKAGLVHGRAIERESAEARAGLEAQRKAATREMAGRFEGAIGGIVTTVSAASTELQATARAMTEAAGRTASQSIHVASAAEEAASNVGQAADATERLGHTVREIGRQVADSARLAEATVSDARRTGRLVQELNDAASRIGDVLDMISTIAAQTNLLALNATIEAARAGEAGKGFAVVASEVKTLAAQTATATDEIARQIAAIQASTVDAVSAIGAIGARISEMSDTTGAIAAAVERQEAATVEIIAKVTQAAGGAGDVTTNITGVAAAADHTGAAAGQVLEAASELSRQSEHLSSEVERFLSTVRAA</sequence>
<evidence type="ECO:0000259" key="6">
    <source>
        <dbReference type="PROSITE" id="PS50885"/>
    </source>
</evidence>
<evidence type="ECO:0000256" key="1">
    <source>
        <dbReference type="ARBA" id="ARBA00023224"/>
    </source>
</evidence>
<dbReference type="GO" id="GO:0007165">
    <property type="term" value="P:signal transduction"/>
    <property type="evidence" value="ECO:0007669"/>
    <property type="project" value="UniProtKB-KW"/>
</dbReference>
<dbReference type="AlphaFoldDB" id="A0A4V1KJ93"/>
<dbReference type="SMART" id="SM00304">
    <property type="entry name" value="HAMP"/>
    <property type="match status" value="1"/>
</dbReference>
<dbReference type="GO" id="GO:0016020">
    <property type="term" value="C:membrane"/>
    <property type="evidence" value="ECO:0007669"/>
    <property type="project" value="InterPro"/>
</dbReference>
<evidence type="ECO:0000313" key="8">
    <source>
        <dbReference type="Proteomes" id="UP000289708"/>
    </source>
</evidence>
<keyword evidence="4" id="KW-0472">Membrane</keyword>
<evidence type="ECO:0000313" key="7">
    <source>
        <dbReference type="EMBL" id="RXF73392.1"/>
    </source>
</evidence>
<comment type="similarity">
    <text evidence="2">Belongs to the methyl-accepting chemotaxis (MCP) protein family.</text>
</comment>
<dbReference type="Gene3D" id="1.10.8.500">
    <property type="entry name" value="HAMP domain in histidine kinase"/>
    <property type="match status" value="1"/>
</dbReference>